<dbReference type="SMART" id="SM01231">
    <property type="entry name" value="H-kinase_dim"/>
    <property type="match status" value="1"/>
</dbReference>
<dbReference type="InterPro" id="IPR005467">
    <property type="entry name" value="His_kinase_dom"/>
</dbReference>
<dbReference type="PRINTS" id="PR00344">
    <property type="entry name" value="BCTRLSENSOR"/>
</dbReference>
<evidence type="ECO:0000256" key="11">
    <source>
        <dbReference type="ARBA" id="ARBA00035100"/>
    </source>
</evidence>
<dbReference type="SUPFAM" id="SSF55874">
    <property type="entry name" value="ATPase domain of HSP90 chaperone/DNA topoisomerase II/histidine kinase"/>
    <property type="match status" value="1"/>
</dbReference>
<feature type="modified residue" description="Phosphohistidine" evidence="12">
    <location>
        <position position="48"/>
    </location>
</feature>
<dbReference type="PANTHER" id="PTHR43395">
    <property type="entry name" value="SENSOR HISTIDINE KINASE CHEA"/>
    <property type="match status" value="1"/>
</dbReference>
<dbReference type="PANTHER" id="PTHR43395:SF10">
    <property type="entry name" value="CHEMOTAXIS PROTEIN CHEA"/>
    <property type="match status" value="1"/>
</dbReference>
<dbReference type="EMBL" id="AECZ01000019">
    <property type="protein sequence ID" value="EFL50454.1"/>
    <property type="molecule type" value="Genomic_DNA"/>
</dbReference>
<dbReference type="InterPro" id="IPR004358">
    <property type="entry name" value="Sig_transdc_His_kin-like_C"/>
</dbReference>
<dbReference type="InterPro" id="IPR008207">
    <property type="entry name" value="Sig_transdc_His_kin_Hpt_dom"/>
</dbReference>
<organism evidence="16 17">
    <name type="scientific">Solidesulfovibrio fructosivorans JJ]</name>
    <dbReference type="NCBI Taxonomy" id="596151"/>
    <lineage>
        <taxon>Bacteria</taxon>
        <taxon>Pseudomonadati</taxon>
        <taxon>Thermodesulfobacteriota</taxon>
        <taxon>Desulfovibrionia</taxon>
        <taxon>Desulfovibrionales</taxon>
        <taxon>Desulfovibrionaceae</taxon>
        <taxon>Solidesulfovibrio</taxon>
    </lineage>
</organism>
<evidence type="ECO:0000313" key="17">
    <source>
        <dbReference type="Proteomes" id="UP000006250"/>
    </source>
</evidence>
<dbReference type="CDD" id="cd00731">
    <property type="entry name" value="CheA_reg"/>
    <property type="match status" value="1"/>
</dbReference>
<feature type="domain" description="HPt" evidence="15">
    <location>
        <begin position="1"/>
        <end position="105"/>
    </location>
</feature>
<dbReference type="InterPro" id="IPR037257">
    <property type="entry name" value="T2SS_E_N_sf"/>
</dbReference>
<dbReference type="Gene3D" id="3.30.565.10">
    <property type="entry name" value="Histidine kinase-like ATPase, C-terminal domain"/>
    <property type="match status" value="1"/>
</dbReference>
<dbReference type="InterPro" id="IPR037006">
    <property type="entry name" value="CheA-like_homodim_sf"/>
</dbReference>
<dbReference type="SUPFAM" id="SSF160246">
    <property type="entry name" value="EspE N-terminal domain-like"/>
    <property type="match status" value="1"/>
</dbReference>
<evidence type="ECO:0000256" key="10">
    <source>
        <dbReference type="ARBA" id="ARBA00023012"/>
    </source>
</evidence>
<reference evidence="16 17" key="1">
    <citation type="submission" date="2010-08" db="EMBL/GenBank/DDBJ databases">
        <title>The draft genome of Desulfovibrio fructosovorans JJ.</title>
        <authorList>
            <consortium name="US DOE Joint Genome Institute (JGI-PGF)"/>
            <person name="Lucas S."/>
            <person name="Copeland A."/>
            <person name="Lapidus A."/>
            <person name="Cheng J.-F."/>
            <person name="Bruce D."/>
            <person name="Goodwin L."/>
            <person name="Pitluck S."/>
            <person name="Land M.L."/>
            <person name="Hauser L."/>
            <person name="Chang Y.-J."/>
            <person name="Jeffries C."/>
            <person name="Wall J.D."/>
            <person name="Stahl D.A."/>
            <person name="Arkin A.P."/>
            <person name="Dehal P."/>
            <person name="Stolyar S.M."/>
            <person name="Hazen T.C."/>
            <person name="Woyke T.J."/>
        </authorList>
    </citation>
    <scope>NUCLEOTIDE SEQUENCE [LARGE SCALE GENOMIC DNA]</scope>
    <source>
        <strain evidence="16 17">JJ</strain>
    </source>
</reference>
<dbReference type="Pfam" id="PF02518">
    <property type="entry name" value="HATPase_c"/>
    <property type="match status" value="1"/>
</dbReference>
<proteinExistence type="predicted"/>
<evidence type="ECO:0000256" key="6">
    <source>
        <dbReference type="ARBA" id="ARBA00022679"/>
    </source>
</evidence>
<comment type="caution">
    <text evidence="16">The sequence shown here is derived from an EMBL/GenBank/DDBJ whole genome shotgun (WGS) entry which is preliminary data.</text>
</comment>
<evidence type="ECO:0000259" key="14">
    <source>
        <dbReference type="PROSITE" id="PS50851"/>
    </source>
</evidence>
<keyword evidence="5 12" id="KW-0597">Phosphoprotein</keyword>
<dbReference type="RefSeq" id="WP_005994746.1">
    <property type="nucleotide sequence ID" value="NZ_AECZ01000019.1"/>
</dbReference>
<dbReference type="Pfam" id="PF02895">
    <property type="entry name" value="H-kinase_dim"/>
    <property type="match status" value="1"/>
</dbReference>
<dbReference type="eggNOG" id="COG0643">
    <property type="taxonomic scope" value="Bacteria"/>
</dbReference>
<keyword evidence="6" id="KW-0808">Transferase</keyword>
<keyword evidence="17" id="KW-1185">Reference proteome</keyword>
<evidence type="ECO:0000256" key="4">
    <source>
        <dbReference type="ARBA" id="ARBA00022500"/>
    </source>
</evidence>
<dbReference type="EC" id="2.7.13.3" evidence="2"/>
<keyword evidence="7" id="KW-0547">Nucleotide-binding</keyword>
<dbReference type="InterPro" id="IPR004105">
    <property type="entry name" value="CheA-like_dim"/>
</dbReference>
<dbReference type="InterPro" id="IPR036097">
    <property type="entry name" value="HisK_dim/P_sf"/>
</dbReference>
<accession>E1JYN4</accession>
<dbReference type="SUPFAM" id="SSF50341">
    <property type="entry name" value="CheW-like"/>
    <property type="match status" value="1"/>
</dbReference>
<dbReference type="GO" id="GO:0005737">
    <property type="term" value="C:cytoplasm"/>
    <property type="evidence" value="ECO:0007669"/>
    <property type="project" value="InterPro"/>
</dbReference>
<dbReference type="SMART" id="SM00387">
    <property type="entry name" value="HATPase_c"/>
    <property type="match status" value="1"/>
</dbReference>
<dbReference type="Proteomes" id="UP000006250">
    <property type="component" value="Unassembled WGS sequence"/>
</dbReference>
<dbReference type="GO" id="GO:0006935">
    <property type="term" value="P:chemotaxis"/>
    <property type="evidence" value="ECO:0007669"/>
    <property type="project" value="UniProtKB-KW"/>
</dbReference>
<dbReference type="SUPFAM" id="SSF47226">
    <property type="entry name" value="Histidine-containing phosphotransfer domain, HPT domain"/>
    <property type="match status" value="1"/>
</dbReference>
<dbReference type="OrthoDB" id="9803176at2"/>
<evidence type="ECO:0000256" key="9">
    <source>
        <dbReference type="ARBA" id="ARBA00022840"/>
    </source>
</evidence>
<dbReference type="InterPro" id="IPR051315">
    <property type="entry name" value="Bact_Chemotaxis_CheA"/>
</dbReference>
<evidence type="ECO:0000256" key="8">
    <source>
        <dbReference type="ARBA" id="ARBA00022777"/>
    </source>
</evidence>
<dbReference type="Gene3D" id="2.30.30.40">
    <property type="entry name" value="SH3 Domains"/>
    <property type="match status" value="1"/>
</dbReference>
<comment type="catalytic activity">
    <reaction evidence="1">
        <text>ATP + protein L-histidine = ADP + protein N-phospho-L-histidine.</text>
        <dbReference type="EC" id="2.7.13.3"/>
    </reaction>
</comment>
<feature type="domain" description="Histidine kinase" evidence="13">
    <location>
        <begin position="309"/>
        <end position="564"/>
    </location>
</feature>
<dbReference type="CDD" id="cd00088">
    <property type="entry name" value="HPT"/>
    <property type="match status" value="1"/>
</dbReference>
<name>E1JYN4_SOLFR</name>
<dbReference type="PROSITE" id="PS50851">
    <property type="entry name" value="CHEW"/>
    <property type="match status" value="1"/>
</dbReference>
<evidence type="ECO:0000256" key="2">
    <source>
        <dbReference type="ARBA" id="ARBA00012438"/>
    </source>
</evidence>
<dbReference type="GO" id="GO:0000155">
    <property type="term" value="F:phosphorelay sensor kinase activity"/>
    <property type="evidence" value="ECO:0007669"/>
    <property type="project" value="InterPro"/>
</dbReference>
<evidence type="ECO:0000256" key="5">
    <source>
        <dbReference type="ARBA" id="ARBA00022553"/>
    </source>
</evidence>
<protein>
    <recommendedName>
        <fullName evidence="3">Chemotaxis protein CheA</fullName>
        <ecNumber evidence="2">2.7.13.3</ecNumber>
    </recommendedName>
</protein>
<dbReference type="InterPro" id="IPR002545">
    <property type="entry name" value="CheW-lke_dom"/>
</dbReference>
<dbReference type="FunFam" id="2.30.30.40:FF:000048">
    <property type="entry name" value="Chemotaxis protein CheA, putative"/>
    <property type="match status" value="1"/>
</dbReference>
<keyword evidence="10" id="KW-0902">Two-component regulatory system</keyword>
<evidence type="ECO:0000256" key="1">
    <source>
        <dbReference type="ARBA" id="ARBA00000085"/>
    </source>
</evidence>
<dbReference type="Pfam" id="PF01627">
    <property type="entry name" value="Hpt"/>
    <property type="match status" value="1"/>
</dbReference>
<dbReference type="PROSITE" id="PS50109">
    <property type="entry name" value="HIS_KIN"/>
    <property type="match status" value="1"/>
</dbReference>
<keyword evidence="8 16" id="KW-0418">Kinase</keyword>
<dbReference type="Gene3D" id="1.10.287.560">
    <property type="entry name" value="Histidine kinase CheA-like, homodimeric domain"/>
    <property type="match status" value="1"/>
</dbReference>
<evidence type="ECO:0000256" key="12">
    <source>
        <dbReference type="PROSITE-ProRule" id="PRU00110"/>
    </source>
</evidence>
<keyword evidence="9" id="KW-0067">ATP-binding</keyword>
<feature type="domain" description="CheW-like" evidence="14">
    <location>
        <begin position="566"/>
        <end position="697"/>
    </location>
</feature>
<dbReference type="GO" id="GO:0005524">
    <property type="term" value="F:ATP binding"/>
    <property type="evidence" value="ECO:0007669"/>
    <property type="project" value="UniProtKB-KW"/>
</dbReference>
<dbReference type="InterPro" id="IPR036641">
    <property type="entry name" value="HPT_dom_sf"/>
</dbReference>
<sequence length="706" mass="75929">MNTQEDAHRAAYLEEARDLLADLEASLLELERTPDDADLLHKIFRALHTIKGSGAMFGFDDIAAFTHDVESVFDRVRNGLLAVDGRLLDLSLRACDHIKSLLSPDEEDLAAREADGRDILEGFRAFGGEAAKGAPAAQAEPAPQTPAAEVMRIFRLRFRPQPGMLASGNNPLHLLEDVIALGDCRLYAHIDDVEPLDALDPEACLTWWDCVIRTTADAAALTDVFVFAEDDCDLSVEVLDDGCAVNGEQVHCRLGDILISRGDITPEDLAEALATQRRLGDILKDKGVVSNGQVASALSEQAAVRELAGKAHERSEKASSIRVAADKLDSLVDLVGELVIVQAQIKQAVEERGDPLLRSLAEHLERLGDSLRDSTLSIRMLPIGATFGKFRRLVRDLTAELGKEIELVTTGEETELDKTVIERLGDPLVHLLRNSIDHGIESPEAREAAGKPAAGVIRLGAAHAGGEVVITVADDGAGLDASAIRTRAEERGLIPPGLEMTEKELYNLIFLPGFSTAKSVTNISGRGVGMDVVKRAIETLRGVVEIDSEPGRGTVITVRLPLTLAIIDGLQVQVGAEYYVLPLAQVEECLEMARKPDDDGEAGMLNMRGEVVPCLRLRDLFAIEGTSPTIEPIVVVAVDGSRVGLAVDRVIGEHQTVIKSLGPLYRDIGEFSGATIRGDGRMALILDVSALVRRGESGGIRRVAAA</sequence>
<dbReference type="Pfam" id="PF01584">
    <property type="entry name" value="CheW"/>
    <property type="match status" value="1"/>
</dbReference>
<evidence type="ECO:0000256" key="7">
    <source>
        <dbReference type="ARBA" id="ARBA00022741"/>
    </source>
</evidence>
<dbReference type="InterPro" id="IPR003594">
    <property type="entry name" value="HATPase_dom"/>
</dbReference>
<dbReference type="FunFam" id="3.30.565.10:FF:000016">
    <property type="entry name" value="Chemotaxis protein CheA, putative"/>
    <property type="match status" value="1"/>
</dbReference>
<dbReference type="CDD" id="cd16916">
    <property type="entry name" value="HATPase_CheA-like"/>
    <property type="match status" value="1"/>
</dbReference>
<evidence type="ECO:0000313" key="16">
    <source>
        <dbReference type="EMBL" id="EFL50454.1"/>
    </source>
</evidence>
<dbReference type="AlphaFoldDB" id="E1JYN4"/>
<dbReference type="PROSITE" id="PS50894">
    <property type="entry name" value="HPT"/>
    <property type="match status" value="1"/>
</dbReference>
<dbReference type="SMART" id="SM00073">
    <property type="entry name" value="HPT"/>
    <property type="match status" value="1"/>
</dbReference>
<dbReference type="InterPro" id="IPR036890">
    <property type="entry name" value="HATPase_C_sf"/>
</dbReference>
<keyword evidence="4" id="KW-0145">Chemotaxis</keyword>
<comment type="function">
    <text evidence="11">Involved in the transmission of sensory signals from the chemoreceptors to the flagellar motors. CheA is autophosphorylated; it can transfer its phosphate group to either CheB or CheY.</text>
</comment>
<dbReference type="SUPFAM" id="SSF47384">
    <property type="entry name" value="Homodimeric domain of signal transducing histidine kinase"/>
    <property type="match status" value="1"/>
</dbReference>
<dbReference type="Gene3D" id="1.20.120.160">
    <property type="entry name" value="HPT domain"/>
    <property type="match status" value="1"/>
</dbReference>
<dbReference type="STRING" id="596151.DesfrDRAFT_2733"/>
<evidence type="ECO:0000256" key="3">
    <source>
        <dbReference type="ARBA" id="ARBA00021495"/>
    </source>
</evidence>
<dbReference type="SMART" id="SM00260">
    <property type="entry name" value="CheW"/>
    <property type="match status" value="1"/>
</dbReference>
<evidence type="ECO:0000259" key="13">
    <source>
        <dbReference type="PROSITE" id="PS50109"/>
    </source>
</evidence>
<evidence type="ECO:0000259" key="15">
    <source>
        <dbReference type="PROSITE" id="PS50894"/>
    </source>
</evidence>
<dbReference type="InterPro" id="IPR036061">
    <property type="entry name" value="CheW-like_dom_sf"/>
</dbReference>
<gene>
    <name evidence="16" type="ORF">DesfrDRAFT_2733</name>
</gene>